<dbReference type="InterPro" id="IPR013189">
    <property type="entry name" value="Glyco_hydro_32_C"/>
</dbReference>
<dbReference type="SUPFAM" id="SSF49899">
    <property type="entry name" value="Concanavalin A-like lectins/glucanases"/>
    <property type="match status" value="1"/>
</dbReference>
<dbReference type="Proteomes" id="UP001180840">
    <property type="component" value="Unassembled WGS sequence"/>
</dbReference>
<proteinExistence type="inferred from homology"/>
<keyword evidence="9" id="KW-1185">Reference proteome</keyword>
<name>A0ABU1ZW04_9CORY</name>
<evidence type="ECO:0000313" key="9">
    <source>
        <dbReference type="Proteomes" id="UP001180840"/>
    </source>
</evidence>
<evidence type="ECO:0000313" key="8">
    <source>
        <dbReference type="EMBL" id="MDR7329035.1"/>
    </source>
</evidence>
<keyword evidence="3 5" id="KW-0378">Hydrolase</keyword>
<reference evidence="8" key="1">
    <citation type="submission" date="2023-07" db="EMBL/GenBank/DDBJ databases">
        <title>Sequencing the genomes of 1000 actinobacteria strains.</title>
        <authorList>
            <person name="Klenk H.-P."/>
        </authorList>
    </citation>
    <scope>NUCLEOTIDE SEQUENCE</scope>
    <source>
        <strain evidence="8">DSM 107476</strain>
    </source>
</reference>
<dbReference type="SUPFAM" id="SSF75005">
    <property type="entry name" value="Arabinanase/levansucrase/invertase"/>
    <property type="match status" value="1"/>
</dbReference>
<comment type="caution">
    <text evidence="8">The sequence shown here is derived from an EMBL/GenBank/DDBJ whole genome shotgun (WGS) entry which is preliminary data.</text>
</comment>
<dbReference type="EC" id="3.2.1.26" evidence="2"/>
<accession>A0ABU1ZW04</accession>
<dbReference type="PANTHER" id="PTHR43101">
    <property type="entry name" value="BETA-FRUCTOSIDASE"/>
    <property type="match status" value="1"/>
</dbReference>
<dbReference type="InterPro" id="IPR013320">
    <property type="entry name" value="ConA-like_dom_sf"/>
</dbReference>
<evidence type="ECO:0000259" key="6">
    <source>
        <dbReference type="Pfam" id="PF00251"/>
    </source>
</evidence>
<gene>
    <name evidence="8" type="ORF">J2S39_000711</name>
</gene>
<dbReference type="EMBL" id="JAVDXZ010000001">
    <property type="protein sequence ID" value="MDR7329035.1"/>
    <property type="molecule type" value="Genomic_DNA"/>
</dbReference>
<organism evidence="8 9">
    <name type="scientific">Corynebacterium guangdongense</name>
    <dbReference type="NCBI Taxonomy" id="1783348"/>
    <lineage>
        <taxon>Bacteria</taxon>
        <taxon>Bacillati</taxon>
        <taxon>Actinomycetota</taxon>
        <taxon>Actinomycetes</taxon>
        <taxon>Mycobacteriales</taxon>
        <taxon>Corynebacteriaceae</taxon>
        <taxon>Corynebacterium</taxon>
    </lineage>
</organism>
<dbReference type="Pfam" id="PF08244">
    <property type="entry name" value="Glyco_hydro_32C"/>
    <property type="match status" value="1"/>
</dbReference>
<protein>
    <recommendedName>
        <fullName evidence="2">beta-fructofuranosidase</fullName>
        <ecNumber evidence="2">3.2.1.26</ecNumber>
    </recommendedName>
</protein>
<dbReference type="Gene3D" id="2.115.10.20">
    <property type="entry name" value="Glycosyl hydrolase domain, family 43"/>
    <property type="match status" value="1"/>
</dbReference>
<dbReference type="InterPro" id="IPR051214">
    <property type="entry name" value="GH32_Enzymes"/>
</dbReference>
<dbReference type="InterPro" id="IPR013148">
    <property type="entry name" value="Glyco_hydro_32_N"/>
</dbReference>
<dbReference type="PANTHER" id="PTHR43101:SF1">
    <property type="entry name" value="BETA-FRUCTOSIDASE"/>
    <property type="match status" value="1"/>
</dbReference>
<evidence type="ECO:0000256" key="4">
    <source>
        <dbReference type="ARBA" id="ARBA00023295"/>
    </source>
</evidence>
<feature type="domain" description="Glycosyl hydrolase family 32 N-terminal" evidence="6">
    <location>
        <begin position="11"/>
        <end position="338"/>
    </location>
</feature>
<dbReference type="InterPro" id="IPR023296">
    <property type="entry name" value="Glyco_hydro_beta-prop_sf"/>
</dbReference>
<dbReference type="RefSeq" id="WP_290198010.1">
    <property type="nucleotide sequence ID" value="NZ_CP047654.1"/>
</dbReference>
<dbReference type="Gene3D" id="2.60.120.560">
    <property type="entry name" value="Exo-inulinase, domain 1"/>
    <property type="match status" value="1"/>
</dbReference>
<sequence length="471" mass="50474">MTSDIHRPELHVTAETGVLNAPAGVLNDRGTWHMLYQFQPKPGGPARWGHVIGPDGPFDWVDCDDVLAPEGAETTLRAGSVVAEGEGIGVYFTSGVGASSSIHLASATSIPRTCEVSDEASSIDPFLIRQGQVVGDQAEAHDFRSPAVVPGWERENDREAGHAGWLMLAVTGETAAPVPVILSSEDGRTWNYEGPLTFEGDTGLESVHAMTAPRIMRLRDEVDDLIYDVLLVTLERDGIDYSGYLVGQLTGTVFTVARGFTRIDYGHDFVRPRSAQFTPGTLPEGDRNREAIVFGLLNGIGRQDDPTQHRTLKESKWANALSLPRVVTLQGGILYQTPMPGLVNSVASSRRAHSWTGLCEIPQGATVTVSLTDGTGAEAARIIHSGDTLTLERSMTGQPHTSAPAVAPLREDDSDSLTVVVDGSTVEVFADGGQVAMASRVYFEEGFAGLDVTVEGDAEILRSWEQSGNAR</sequence>
<dbReference type="InterPro" id="IPR001362">
    <property type="entry name" value="Glyco_hydro_32"/>
</dbReference>
<dbReference type="Pfam" id="PF00251">
    <property type="entry name" value="Glyco_hydro_32N"/>
    <property type="match status" value="1"/>
</dbReference>
<evidence type="ECO:0000256" key="2">
    <source>
        <dbReference type="ARBA" id="ARBA00012758"/>
    </source>
</evidence>
<feature type="domain" description="Glycosyl hydrolase family 32 C-terminal" evidence="7">
    <location>
        <begin position="385"/>
        <end position="459"/>
    </location>
</feature>
<evidence type="ECO:0000259" key="7">
    <source>
        <dbReference type="Pfam" id="PF08244"/>
    </source>
</evidence>
<evidence type="ECO:0000256" key="5">
    <source>
        <dbReference type="RuleBase" id="RU362110"/>
    </source>
</evidence>
<evidence type="ECO:0000256" key="1">
    <source>
        <dbReference type="ARBA" id="ARBA00009902"/>
    </source>
</evidence>
<dbReference type="GO" id="GO:0004564">
    <property type="term" value="F:beta-fructofuranosidase activity"/>
    <property type="evidence" value="ECO:0007669"/>
    <property type="project" value="UniProtKB-EC"/>
</dbReference>
<keyword evidence="4 5" id="KW-0326">Glycosidase</keyword>
<comment type="similarity">
    <text evidence="1 5">Belongs to the glycosyl hydrolase 32 family.</text>
</comment>
<dbReference type="SMART" id="SM00640">
    <property type="entry name" value="Glyco_32"/>
    <property type="match status" value="1"/>
</dbReference>
<evidence type="ECO:0000256" key="3">
    <source>
        <dbReference type="ARBA" id="ARBA00022801"/>
    </source>
</evidence>